<dbReference type="PANTHER" id="PTHR43752:SF2">
    <property type="entry name" value="BNR_ASP-BOX REPEAT FAMILY PROTEIN"/>
    <property type="match status" value="1"/>
</dbReference>
<evidence type="ECO:0000313" key="2">
    <source>
        <dbReference type="EMBL" id="MCY1719647.1"/>
    </source>
</evidence>
<gene>
    <name evidence="2" type="ORF">OU798_04800</name>
</gene>
<dbReference type="Gene3D" id="2.120.10.10">
    <property type="match status" value="1"/>
</dbReference>
<keyword evidence="3" id="KW-1185">Reference proteome</keyword>
<evidence type="ECO:0000259" key="1">
    <source>
        <dbReference type="Pfam" id="PF13088"/>
    </source>
</evidence>
<dbReference type="SUPFAM" id="SSF50939">
    <property type="entry name" value="Sialidases"/>
    <property type="match status" value="1"/>
</dbReference>
<dbReference type="PANTHER" id="PTHR43752">
    <property type="entry name" value="BNR/ASP-BOX REPEAT FAMILY PROTEIN"/>
    <property type="match status" value="1"/>
</dbReference>
<dbReference type="RefSeq" id="WP_343331984.1">
    <property type="nucleotide sequence ID" value="NZ_JAPOHD010000009.1"/>
</dbReference>
<accession>A0A9X3F4I4</accession>
<sequence length="397" mass="44553">MLQLHFRLKAISFTLMILVFYSTWGETKSKTPEKAALRIVKDVVIYKDSSYYSSFPSVIMRPEGELIVAFRRAPDRRIFGAKGNRHVDANSYLVQVRSSNGENWTANPELIYAHDFGGSQDPCLLQLKDGTLLCTSYGWAPLNEEEKSTLIQPYAETNGFVFLGGYLVRSIDGGKTWQGPIYPPHIVPEQYNSALGEPLPAYNRGALCEGENGRIYWVVAAHDSETSRKTSTHLLVSDDKGLSWKHLSVVATDSEASFNETSIYETPKGDLVAFLRTAGLDDQACIARSTDGGKTFNQWEKMEFQGHPLNALRLPDNRVLLTYGYRHKPYGIRARILNAECTDFATAPEIVLRDDGGSTDLGYTWPVLIDDNRVLVVYYFNHDKGIRYIAGTILEID</sequence>
<protein>
    <submittedName>
        <fullName evidence="2">Sialidase family protein</fullName>
    </submittedName>
</protein>
<dbReference type="Pfam" id="PF13088">
    <property type="entry name" value="BNR_2"/>
    <property type="match status" value="1"/>
</dbReference>
<proteinExistence type="predicted"/>
<dbReference type="CDD" id="cd15482">
    <property type="entry name" value="Sialidase_non-viral"/>
    <property type="match status" value="1"/>
</dbReference>
<dbReference type="InterPro" id="IPR036278">
    <property type="entry name" value="Sialidase_sf"/>
</dbReference>
<evidence type="ECO:0000313" key="3">
    <source>
        <dbReference type="Proteomes" id="UP001145087"/>
    </source>
</evidence>
<dbReference type="EMBL" id="JAPOHD010000009">
    <property type="protein sequence ID" value="MCY1719647.1"/>
    <property type="molecule type" value="Genomic_DNA"/>
</dbReference>
<comment type="caution">
    <text evidence="2">The sequence shown here is derived from an EMBL/GenBank/DDBJ whole genome shotgun (WGS) entry which is preliminary data.</text>
</comment>
<dbReference type="InterPro" id="IPR011040">
    <property type="entry name" value="Sialidase"/>
</dbReference>
<dbReference type="AlphaFoldDB" id="A0A9X3F4I4"/>
<feature type="domain" description="Sialidase" evidence="1">
    <location>
        <begin position="166"/>
        <end position="324"/>
    </location>
</feature>
<organism evidence="2 3">
    <name type="scientific">Draconibacterium aestuarii</name>
    <dbReference type="NCBI Taxonomy" id="2998507"/>
    <lineage>
        <taxon>Bacteria</taxon>
        <taxon>Pseudomonadati</taxon>
        <taxon>Bacteroidota</taxon>
        <taxon>Bacteroidia</taxon>
        <taxon>Marinilabiliales</taxon>
        <taxon>Prolixibacteraceae</taxon>
        <taxon>Draconibacterium</taxon>
    </lineage>
</organism>
<reference evidence="2" key="1">
    <citation type="submission" date="2022-11" db="EMBL/GenBank/DDBJ databases">
        <title>Marilongibacter aestuarii gen. nov., sp. nov., isolated from tidal flat sediment.</title>
        <authorList>
            <person name="Jiayan W."/>
        </authorList>
    </citation>
    <scope>NUCLEOTIDE SEQUENCE</scope>
    <source>
        <strain evidence="2">Z1-6</strain>
    </source>
</reference>
<name>A0A9X3F4I4_9BACT</name>
<dbReference type="Proteomes" id="UP001145087">
    <property type="component" value="Unassembled WGS sequence"/>
</dbReference>